<feature type="compositionally biased region" description="Polar residues" evidence="1">
    <location>
        <begin position="45"/>
        <end position="54"/>
    </location>
</feature>
<dbReference type="Proteomes" id="UP000663760">
    <property type="component" value="Chromosome 3"/>
</dbReference>
<reference evidence="2" key="1">
    <citation type="submission" date="2020-02" db="EMBL/GenBank/DDBJ databases">
        <authorList>
            <person name="Scholz U."/>
            <person name="Mascher M."/>
            <person name="Fiebig A."/>
        </authorList>
    </citation>
    <scope>NUCLEOTIDE SEQUENCE</scope>
</reference>
<evidence type="ECO:0000313" key="3">
    <source>
        <dbReference type="Proteomes" id="UP000663760"/>
    </source>
</evidence>
<accession>A0A7I8K698</accession>
<gene>
    <name evidence="2" type="ORF">SI8410_03003920</name>
</gene>
<dbReference type="AlphaFoldDB" id="A0A7I8K698"/>
<feature type="region of interest" description="Disordered" evidence="1">
    <location>
        <begin position="1"/>
        <end position="54"/>
    </location>
</feature>
<organism evidence="2 3">
    <name type="scientific">Spirodela intermedia</name>
    <name type="common">Intermediate duckweed</name>
    <dbReference type="NCBI Taxonomy" id="51605"/>
    <lineage>
        <taxon>Eukaryota</taxon>
        <taxon>Viridiplantae</taxon>
        <taxon>Streptophyta</taxon>
        <taxon>Embryophyta</taxon>
        <taxon>Tracheophyta</taxon>
        <taxon>Spermatophyta</taxon>
        <taxon>Magnoliopsida</taxon>
        <taxon>Liliopsida</taxon>
        <taxon>Araceae</taxon>
        <taxon>Lemnoideae</taxon>
        <taxon>Spirodela</taxon>
    </lineage>
</organism>
<evidence type="ECO:0000256" key="1">
    <source>
        <dbReference type="SAM" id="MobiDB-lite"/>
    </source>
</evidence>
<name>A0A7I8K698_SPIIN</name>
<evidence type="ECO:0000313" key="2">
    <source>
        <dbReference type="EMBL" id="CAA7393122.1"/>
    </source>
</evidence>
<proteinExistence type="predicted"/>
<keyword evidence="3" id="KW-1185">Reference proteome</keyword>
<sequence length="54" mass="5819">MACSSSLPWQHLQHTIGGSSNDNGSLPLAQQEEDQPKTPLPARIIQSSTKMLST</sequence>
<protein>
    <submittedName>
        <fullName evidence="2">Uncharacterized protein</fullName>
    </submittedName>
</protein>
<feature type="compositionally biased region" description="Polar residues" evidence="1">
    <location>
        <begin position="1"/>
        <end position="24"/>
    </location>
</feature>
<dbReference type="EMBL" id="LR746266">
    <property type="protein sequence ID" value="CAA7393122.1"/>
    <property type="molecule type" value="Genomic_DNA"/>
</dbReference>